<gene>
    <name evidence="8" type="ORF">UV61_C0009G0047</name>
</gene>
<dbReference type="AlphaFoldDB" id="A0A0G1CL29"/>
<keyword evidence="2" id="KW-1003">Cell membrane</keyword>
<name>A0A0G1CL29_9BACT</name>
<reference evidence="8 9" key="1">
    <citation type="journal article" date="2015" name="Nature">
        <title>rRNA introns, odd ribosomes, and small enigmatic genomes across a large radiation of phyla.</title>
        <authorList>
            <person name="Brown C.T."/>
            <person name="Hug L.A."/>
            <person name="Thomas B.C."/>
            <person name="Sharon I."/>
            <person name="Castelle C.J."/>
            <person name="Singh A."/>
            <person name="Wilkins M.J."/>
            <person name="Williams K.H."/>
            <person name="Banfield J.F."/>
        </authorList>
    </citation>
    <scope>NUCLEOTIDE SEQUENCE [LARGE SCALE GENOMIC DNA]</scope>
</reference>
<feature type="domain" description="EamA" evidence="7">
    <location>
        <begin position="149"/>
        <end position="284"/>
    </location>
</feature>
<evidence type="ECO:0000313" key="9">
    <source>
        <dbReference type="Proteomes" id="UP000034050"/>
    </source>
</evidence>
<keyword evidence="3 6" id="KW-0812">Transmembrane</keyword>
<sequence length="300" mass="32187">MRKGIYLALLTTLVSGFSIFANKIFVSGADPLAFTTVRNIVVAGILTTILLRSRKSLQELKSLKRNDWLRLALIGTLGGGVAFALFFVGLSKIGAIQGNLIHKTLFIWVAFMAVPFLGERLNKIQLVGYAGIFLATFVLGGPANFVFNKGSLLVLAATLLWALENVIAKVALKNISSLVVGWARMVIGALVLTLITIGLGKGQMLFSPKTLAFMPLMVSSGFLSIYVLSWYAALKRLPATVATVVLVLAPMITTFLTGVFISHAVIPNSQLISFLVMTVGVGMTGFIVSPLKIRGDREGL</sequence>
<dbReference type="InterPro" id="IPR037185">
    <property type="entry name" value="EmrE-like"/>
</dbReference>
<dbReference type="InterPro" id="IPR000620">
    <property type="entry name" value="EamA_dom"/>
</dbReference>
<protein>
    <recommendedName>
        <fullName evidence="7">EamA domain-containing protein</fullName>
    </recommendedName>
</protein>
<dbReference type="GO" id="GO:0005886">
    <property type="term" value="C:plasma membrane"/>
    <property type="evidence" value="ECO:0007669"/>
    <property type="project" value="UniProtKB-SubCell"/>
</dbReference>
<evidence type="ECO:0000256" key="2">
    <source>
        <dbReference type="ARBA" id="ARBA00022475"/>
    </source>
</evidence>
<evidence type="ECO:0000256" key="4">
    <source>
        <dbReference type="ARBA" id="ARBA00022989"/>
    </source>
</evidence>
<keyword evidence="5 6" id="KW-0472">Membrane</keyword>
<feature type="domain" description="EamA" evidence="7">
    <location>
        <begin position="3"/>
        <end position="139"/>
    </location>
</feature>
<dbReference type="PANTHER" id="PTHR32322:SF18">
    <property type="entry name" value="S-ADENOSYLMETHIONINE_S-ADENOSYLHOMOCYSTEINE TRANSPORTER"/>
    <property type="match status" value="1"/>
</dbReference>
<evidence type="ECO:0000256" key="3">
    <source>
        <dbReference type="ARBA" id="ARBA00022692"/>
    </source>
</evidence>
<feature type="transmembrane region" description="Helical" evidence="6">
    <location>
        <begin position="241"/>
        <end position="265"/>
    </location>
</feature>
<organism evidence="8 9">
    <name type="scientific">Candidatus Gottesmanbacteria bacterium GW2011_GWB1_43_11</name>
    <dbReference type="NCBI Taxonomy" id="1618446"/>
    <lineage>
        <taxon>Bacteria</taxon>
        <taxon>Candidatus Gottesmaniibacteriota</taxon>
    </lineage>
</organism>
<dbReference type="EMBL" id="LCFD01000009">
    <property type="protein sequence ID" value="KKS86520.1"/>
    <property type="molecule type" value="Genomic_DNA"/>
</dbReference>
<accession>A0A0G1CL29</accession>
<keyword evidence="4 6" id="KW-1133">Transmembrane helix</keyword>
<evidence type="ECO:0000256" key="5">
    <source>
        <dbReference type="ARBA" id="ARBA00023136"/>
    </source>
</evidence>
<feature type="transmembrane region" description="Helical" evidence="6">
    <location>
        <begin position="100"/>
        <end position="117"/>
    </location>
</feature>
<evidence type="ECO:0000256" key="1">
    <source>
        <dbReference type="ARBA" id="ARBA00004651"/>
    </source>
</evidence>
<feature type="transmembrane region" description="Helical" evidence="6">
    <location>
        <begin position="153"/>
        <end position="172"/>
    </location>
</feature>
<dbReference type="InterPro" id="IPR050638">
    <property type="entry name" value="AA-Vitamin_Transporters"/>
</dbReference>
<evidence type="ECO:0000256" key="6">
    <source>
        <dbReference type="SAM" id="Phobius"/>
    </source>
</evidence>
<dbReference type="Pfam" id="PF00892">
    <property type="entry name" value="EamA"/>
    <property type="match status" value="2"/>
</dbReference>
<dbReference type="STRING" id="1618446.UV61_C0009G0047"/>
<comment type="caution">
    <text evidence="8">The sequence shown here is derived from an EMBL/GenBank/DDBJ whole genome shotgun (WGS) entry which is preliminary data.</text>
</comment>
<proteinExistence type="predicted"/>
<comment type="subcellular location">
    <subcellularLocation>
        <location evidence="1">Cell membrane</location>
        <topology evidence="1">Multi-pass membrane protein</topology>
    </subcellularLocation>
</comment>
<feature type="transmembrane region" description="Helical" evidence="6">
    <location>
        <begin position="212"/>
        <end position="234"/>
    </location>
</feature>
<feature type="transmembrane region" description="Helical" evidence="6">
    <location>
        <begin position="31"/>
        <end position="51"/>
    </location>
</feature>
<dbReference type="SUPFAM" id="SSF103481">
    <property type="entry name" value="Multidrug resistance efflux transporter EmrE"/>
    <property type="match status" value="2"/>
</dbReference>
<evidence type="ECO:0000313" key="8">
    <source>
        <dbReference type="EMBL" id="KKS86520.1"/>
    </source>
</evidence>
<feature type="transmembrane region" description="Helical" evidence="6">
    <location>
        <begin position="271"/>
        <end position="291"/>
    </location>
</feature>
<feature type="transmembrane region" description="Helical" evidence="6">
    <location>
        <begin position="179"/>
        <end position="200"/>
    </location>
</feature>
<dbReference type="PANTHER" id="PTHR32322">
    <property type="entry name" value="INNER MEMBRANE TRANSPORTER"/>
    <property type="match status" value="1"/>
</dbReference>
<evidence type="ECO:0000259" key="7">
    <source>
        <dbReference type="Pfam" id="PF00892"/>
    </source>
</evidence>
<feature type="transmembrane region" description="Helical" evidence="6">
    <location>
        <begin position="126"/>
        <end position="147"/>
    </location>
</feature>
<feature type="transmembrane region" description="Helical" evidence="6">
    <location>
        <begin position="71"/>
        <end position="94"/>
    </location>
</feature>
<dbReference type="Proteomes" id="UP000034050">
    <property type="component" value="Unassembled WGS sequence"/>
</dbReference>